<gene>
    <name evidence="3" type="ORF">K489DRAFT_224168</name>
</gene>
<reference evidence="3" key="3">
    <citation type="submission" date="2025-08" db="UniProtKB">
        <authorList>
            <consortium name="RefSeq"/>
        </authorList>
    </citation>
    <scope>IDENTIFICATION</scope>
    <source>
        <strain evidence="3">CBS 342.82</strain>
    </source>
</reference>
<evidence type="ECO:0000313" key="3">
    <source>
        <dbReference type="RefSeq" id="XP_033460104.1"/>
    </source>
</evidence>
<dbReference type="AlphaFoldDB" id="A0A6J3M5B6"/>
<accession>A0A6J3M5B6</accession>
<feature type="region of interest" description="Disordered" evidence="1">
    <location>
        <begin position="77"/>
        <end position="99"/>
    </location>
</feature>
<keyword evidence="2" id="KW-1185">Reference proteome</keyword>
<reference evidence="3" key="2">
    <citation type="submission" date="2020-04" db="EMBL/GenBank/DDBJ databases">
        <authorList>
            <consortium name="NCBI Genome Project"/>
        </authorList>
    </citation>
    <scope>NUCLEOTIDE SEQUENCE</scope>
    <source>
        <strain evidence="3">CBS 342.82</strain>
    </source>
</reference>
<feature type="region of interest" description="Disordered" evidence="1">
    <location>
        <begin position="114"/>
        <end position="136"/>
    </location>
</feature>
<organism evidence="3">
    <name type="scientific">Dissoconium aciculare CBS 342.82</name>
    <dbReference type="NCBI Taxonomy" id="1314786"/>
    <lineage>
        <taxon>Eukaryota</taxon>
        <taxon>Fungi</taxon>
        <taxon>Dikarya</taxon>
        <taxon>Ascomycota</taxon>
        <taxon>Pezizomycotina</taxon>
        <taxon>Dothideomycetes</taxon>
        <taxon>Dothideomycetidae</taxon>
        <taxon>Mycosphaerellales</taxon>
        <taxon>Dissoconiaceae</taxon>
        <taxon>Dissoconium</taxon>
    </lineage>
</organism>
<evidence type="ECO:0000256" key="1">
    <source>
        <dbReference type="SAM" id="MobiDB-lite"/>
    </source>
</evidence>
<dbReference type="Proteomes" id="UP000504637">
    <property type="component" value="Unplaced"/>
</dbReference>
<proteinExistence type="predicted"/>
<dbReference type="RefSeq" id="XP_033460104.1">
    <property type="nucleotide sequence ID" value="XM_033599756.1"/>
</dbReference>
<dbReference type="GeneID" id="54357555"/>
<evidence type="ECO:0000313" key="2">
    <source>
        <dbReference type="Proteomes" id="UP000504637"/>
    </source>
</evidence>
<protein>
    <submittedName>
        <fullName evidence="3">Uncharacterized protein</fullName>
    </submittedName>
</protein>
<reference evidence="3" key="1">
    <citation type="submission" date="2020-01" db="EMBL/GenBank/DDBJ databases">
        <authorList>
            <consortium name="DOE Joint Genome Institute"/>
            <person name="Haridas S."/>
            <person name="Albert R."/>
            <person name="Binder M."/>
            <person name="Bloem J."/>
            <person name="Labutti K."/>
            <person name="Salamov A."/>
            <person name="Andreopoulos B."/>
            <person name="Baker S.E."/>
            <person name="Barry K."/>
            <person name="Bills G."/>
            <person name="Bluhm B.H."/>
            <person name="Cannon C."/>
            <person name="Castanera R."/>
            <person name="Culley D.E."/>
            <person name="Daum C."/>
            <person name="Ezra D."/>
            <person name="Gonzalez J.B."/>
            <person name="Henrissat B."/>
            <person name="Kuo A."/>
            <person name="Liang C."/>
            <person name="Lipzen A."/>
            <person name="Lutzoni F."/>
            <person name="Magnuson J."/>
            <person name="Mondo S."/>
            <person name="Nolan M."/>
            <person name="Ohm R."/>
            <person name="Pangilinan J."/>
            <person name="Park H.-J."/>
            <person name="Ramirez L."/>
            <person name="Alfaro M."/>
            <person name="Sun H."/>
            <person name="Tritt A."/>
            <person name="Yoshinaga Y."/>
            <person name="Zwiers L.-H."/>
            <person name="Turgeon B.G."/>
            <person name="Goodwin S.B."/>
            <person name="Spatafora J.W."/>
            <person name="Crous P.W."/>
            <person name="Grigoriev I.V."/>
        </authorList>
    </citation>
    <scope>NUCLEOTIDE SEQUENCE</scope>
    <source>
        <strain evidence="3">CBS 342.82</strain>
    </source>
</reference>
<name>A0A6J3M5B6_9PEZI</name>
<sequence length="136" mass="15265">MVMELSLRSHDPAQIPNFVDMTKDANSISATNIIWPLWKVGDVEVSKMMYSRTLAFPESRRATTARATLMKSPLPHSEALFKHNQKPHQIPTSHSEVQRPHHIALYATTALAEVSKARRSPQPPCRPLRLQSTGTS</sequence>